<dbReference type="RefSeq" id="XP_049136408.1">
    <property type="nucleotide sequence ID" value="XM_049280451.1"/>
</dbReference>
<evidence type="ECO:0000313" key="2">
    <source>
        <dbReference type="Proteomes" id="UP000830671"/>
    </source>
</evidence>
<accession>A0A9Q8SCV5</accession>
<name>A0A9Q8SCV5_9PEZI</name>
<dbReference type="AlphaFoldDB" id="A0A9Q8SCV5"/>
<dbReference type="EMBL" id="CP019471">
    <property type="protein sequence ID" value="UQC74758.1"/>
    <property type="molecule type" value="Genomic_DNA"/>
</dbReference>
<proteinExistence type="predicted"/>
<gene>
    <name evidence="1" type="ORF">CLUP02_01410</name>
</gene>
<keyword evidence="2" id="KW-1185">Reference proteome</keyword>
<protein>
    <submittedName>
        <fullName evidence="1">Uncharacterized protein</fullName>
    </submittedName>
</protein>
<reference evidence="1" key="1">
    <citation type="journal article" date="2021" name="Mol. Plant Microbe Interact.">
        <title>Complete Genome Sequence of the Plant-Pathogenic Fungus Colletotrichum lupini.</title>
        <authorList>
            <person name="Baroncelli R."/>
            <person name="Pensec F."/>
            <person name="Da Lio D."/>
            <person name="Boufleur T."/>
            <person name="Vicente I."/>
            <person name="Sarrocco S."/>
            <person name="Picot A."/>
            <person name="Baraldi E."/>
            <person name="Sukno S."/>
            <person name="Thon M."/>
            <person name="Le Floch G."/>
        </authorList>
    </citation>
    <scope>NUCLEOTIDE SEQUENCE</scope>
    <source>
        <strain evidence="1">IMI 504893</strain>
    </source>
</reference>
<organism evidence="1 2">
    <name type="scientific">Colletotrichum lupini</name>
    <dbReference type="NCBI Taxonomy" id="145971"/>
    <lineage>
        <taxon>Eukaryota</taxon>
        <taxon>Fungi</taxon>
        <taxon>Dikarya</taxon>
        <taxon>Ascomycota</taxon>
        <taxon>Pezizomycotina</taxon>
        <taxon>Sordariomycetes</taxon>
        <taxon>Hypocreomycetidae</taxon>
        <taxon>Glomerellales</taxon>
        <taxon>Glomerellaceae</taxon>
        <taxon>Colletotrichum</taxon>
        <taxon>Colletotrichum acutatum species complex</taxon>
    </lineage>
</organism>
<dbReference type="GeneID" id="73335461"/>
<sequence length="184" mass="19825">MAAQKRGEEREEDGKKSSSLVYRKMHDLFGLERHCGSNDLDDKRPKVGLDESVTPQSVCPCPSSLSVTESNVKNLPRTKNEGCQRGAGLPMSTLHLGRCTTRAGIDGAFIFSSTGDRPLTRSPSRSGMSALQNPFSRAVSDMQKRMPADCPPISLVTTPPSPLFPNGARGMSKVNRTIALLHGG</sequence>
<dbReference type="KEGG" id="clup:CLUP02_01410"/>
<dbReference type="Proteomes" id="UP000830671">
    <property type="component" value="Chromosome 1"/>
</dbReference>
<evidence type="ECO:0000313" key="1">
    <source>
        <dbReference type="EMBL" id="UQC74758.1"/>
    </source>
</evidence>